<keyword evidence="2" id="KW-0999">Mitochondrion inner membrane</keyword>
<comment type="caution">
    <text evidence="7">The sequence shown here is derived from an EMBL/GenBank/DDBJ whole genome shotgun (WGS) entry which is preliminary data.</text>
</comment>
<evidence type="ECO:0000313" key="7">
    <source>
        <dbReference type="EMBL" id="THH18910.1"/>
    </source>
</evidence>
<sequence>MSLLARNARAVARTVSKSRSYSLVVDAPSSEWVAKRNAVKHHAAETAQLWRKISFFVCFPTALAVLAWVRNVEAEHAEHEEHVKAEHGGELPELPAYEYLNRRTKPFPWGPNSLFFNPHVNKDMSKA</sequence>
<proteinExistence type="inferred from homology"/>
<dbReference type="Proteomes" id="UP000310158">
    <property type="component" value="Unassembled WGS sequence"/>
</dbReference>
<evidence type="ECO:0000256" key="6">
    <source>
        <dbReference type="RuleBase" id="RU004396"/>
    </source>
</evidence>
<dbReference type="GO" id="GO:0006123">
    <property type="term" value="P:mitochondrial electron transport, cytochrome c to oxygen"/>
    <property type="evidence" value="ECO:0007669"/>
    <property type="project" value="TreeGrafter"/>
</dbReference>
<keyword evidence="3" id="KW-0809">Transit peptide</keyword>
<dbReference type="PANTHER" id="PTHR11504:SF0">
    <property type="entry name" value="CYTOCHROME C OXIDASE SUBUNIT"/>
    <property type="match status" value="1"/>
</dbReference>
<protein>
    <recommendedName>
        <fullName evidence="9">Mitochondrial cytochrome c oxidase subunit VIa</fullName>
    </recommendedName>
</protein>
<evidence type="ECO:0008006" key="9">
    <source>
        <dbReference type="Google" id="ProtNLM"/>
    </source>
</evidence>
<evidence type="ECO:0000313" key="8">
    <source>
        <dbReference type="Proteomes" id="UP000310158"/>
    </source>
</evidence>
<dbReference type="AlphaFoldDB" id="A0A4S4M7S8"/>
<evidence type="ECO:0000256" key="3">
    <source>
        <dbReference type="ARBA" id="ARBA00022946"/>
    </source>
</evidence>
<dbReference type="InterPro" id="IPR036418">
    <property type="entry name" value="Cyt_c_oxidase_su6a_sf"/>
</dbReference>
<dbReference type="GO" id="GO:0030234">
    <property type="term" value="F:enzyme regulator activity"/>
    <property type="evidence" value="ECO:0007669"/>
    <property type="project" value="TreeGrafter"/>
</dbReference>
<dbReference type="PANTHER" id="PTHR11504">
    <property type="entry name" value="CYTOCHROME C OXIDASE POLYPEPTIDE VIA"/>
    <property type="match status" value="1"/>
</dbReference>
<comment type="similarity">
    <text evidence="6">Belongs to the cytochrome c oxidase subunit 6A family.</text>
</comment>
<keyword evidence="5" id="KW-0472">Membrane</keyword>
<keyword evidence="4" id="KW-0496">Mitochondrion</keyword>
<dbReference type="OrthoDB" id="5947505at2759"/>
<dbReference type="InterPro" id="IPR001349">
    <property type="entry name" value="Cyt_c_oxidase_su6a"/>
</dbReference>
<dbReference type="SUPFAM" id="SSF81411">
    <property type="entry name" value="Mitochondrial cytochrome c oxidase subunit VIa"/>
    <property type="match status" value="1"/>
</dbReference>
<dbReference type="GO" id="GO:0005743">
    <property type="term" value="C:mitochondrial inner membrane"/>
    <property type="evidence" value="ECO:0007669"/>
    <property type="project" value="UniProtKB-SubCell"/>
</dbReference>
<reference evidence="7 8" key="1">
    <citation type="submission" date="2019-02" db="EMBL/GenBank/DDBJ databases">
        <title>Genome sequencing of the rare red list fungi Bondarzewia mesenterica.</title>
        <authorList>
            <person name="Buettner E."/>
            <person name="Kellner H."/>
        </authorList>
    </citation>
    <scope>NUCLEOTIDE SEQUENCE [LARGE SCALE GENOMIC DNA]</scope>
    <source>
        <strain evidence="7 8">DSM 108281</strain>
    </source>
</reference>
<evidence type="ECO:0000256" key="2">
    <source>
        <dbReference type="ARBA" id="ARBA00022792"/>
    </source>
</evidence>
<name>A0A4S4M7S8_9AGAM</name>
<keyword evidence="8" id="KW-1185">Reference proteome</keyword>
<accession>A0A4S4M7S8</accession>
<dbReference type="Gene3D" id="4.10.95.10">
    <property type="entry name" value="Cytochrome c oxidase, subunit VIa"/>
    <property type="match status" value="1"/>
</dbReference>
<dbReference type="EMBL" id="SGPL01000060">
    <property type="protein sequence ID" value="THH18910.1"/>
    <property type="molecule type" value="Genomic_DNA"/>
</dbReference>
<comment type="subcellular location">
    <subcellularLocation>
        <location evidence="1">Mitochondrion inner membrane</location>
    </subcellularLocation>
</comment>
<evidence type="ECO:0000256" key="5">
    <source>
        <dbReference type="ARBA" id="ARBA00023136"/>
    </source>
</evidence>
<evidence type="ECO:0000256" key="1">
    <source>
        <dbReference type="ARBA" id="ARBA00004273"/>
    </source>
</evidence>
<evidence type="ECO:0000256" key="4">
    <source>
        <dbReference type="ARBA" id="ARBA00023128"/>
    </source>
</evidence>
<dbReference type="Pfam" id="PF02046">
    <property type="entry name" value="COX6A"/>
    <property type="match status" value="1"/>
</dbReference>
<organism evidence="7 8">
    <name type="scientific">Bondarzewia mesenterica</name>
    <dbReference type="NCBI Taxonomy" id="1095465"/>
    <lineage>
        <taxon>Eukaryota</taxon>
        <taxon>Fungi</taxon>
        <taxon>Dikarya</taxon>
        <taxon>Basidiomycota</taxon>
        <taxon>Agaricomycotina</taxon>
        <taxon>Agaricomycetes</taxon>
        <taxon>Russulales</taxon>
        <taxon>Bondarzewiaceae</taxon>
        <taxon>Bondarzewia</taxon>
    </lineage>
</organism>
<gene>
    <name evidence="7" type="ORF">EW146_g2132</name>
</gene>